<organism evidence="1 2">
    <name type="scientific">Plasmopara halstedii</name>
    <name type="common">Downy mildew of sunflower</name>
    <dbReference type="NCBI Taxonomy" id="4781"/>
    <lineage>
        <taxon>Eukaryota</taxon>
        <taxon>Sar</taxon>
        <taxon>Stramenopiles</taxon>
        <taxon>Oomycota</taxon>
        <taxon>Peronosporomycetes</taxon>
        <taxon>Peronosporales</taxon>
        <taxon>Peronosporaceae</taxon>
        <taxon>Plasmopara</taxon>
    </lineage>
</organism>
<dbReference type="Proteomes" id="UP000054928">
    <property type="component" value="Unassembled WGS sequence"/>
</dbReference>
<name>A0A0P1AWQ4_PLAHL</name>
<evidence type="ECO:0000313" key="1">
    <source>
        <dbReference type="EMBL" id="CEG46249.1"/>
    </source>
</evidence>
<protein>
    <submittedName>
        <fullName evidence="1">Uncharacterized protein</fullName>
    </submittedName>
</protein>
<accession>A0A0P1AWQ4</accession>
<dbReference type="AlphaFoldDB" id="A0A0P1AWQ4"/>
<keyword evidence="2" id="KW-1185">Reference proteome</keyword>
<sequence length="99" mass="11293">MLGHIDTHEILPSPNETTTAFQVVMLTSGGPYRSKFNGVAAALYDHKLLMLYISRLRIQSVSMYNTLRQHITATLCFTYHDVLRTYVLSKVGRHCPHMI</sequence>
<dbReference type="EMBL" id="CCYD01002047">
    <property type="protein sequence ID" value="CEG46249.1"/>
    <property type="molecule type" value="Genomic_DNA"/>
</dbReference>
<evidence type="ECO:0000313" key="2">
    <source>
        <dbReference type="Proteomes" id="UP000054928"/>
    </source>
</evidence>
<dbReference type="RefSeq" id="XP_036263371.1">
    <property type="nucleotide sequence ID" value="XM_036407114.1"/>
</dbReference>
<dbReference type="GeneID" id="59052775"/>
<reference evidence="2" key="1">
    <citation type="submission" date="2014-09" db="EMBL/GenBank/DDBJ databases">
        <authorList>
            <person name="Sharma Rahul"/>
            <person name="Thines Marco"/>
        </authorList>
    </citation>
    <scope>NUCLEOTIDE SEQUENCE [LARGE SCALE GENOMIC DNA]</scope>
</reference>
<proteinExistence type="predicted"/>